<reference evidence="2 3" key="1">
    <citation type="submission" date="2019-09" db="EMBL/GenBank/DDBJ databases">
        <title>Characterization of the phylogenetic diversity of two novel species belonging to the genus Bifidobacterium: Bifidobacterium cebidarum sp. nov. and Bifidobacterium leontopitheci sp. nov.</title>
        <authorList>
            <person name="Lugli G.A."/>
            <person name="Duranti S."/>
            <person name="Milani C."/>
            <person name="Turroni F."/>
            <person name="Ventura M."/>
        </authorList>
    </citation>
    <scope>NUCLEOTIDE SEQUENCE [LARGE SCALE GENOMIC DNA]</scope>
    <source>
        <strain evidence="2 3">LMG 31471</strain>
    </source>
</reference>
<evidence type="ECO:0008006" key="4">
    <source>
        <dbReference type="Google" id="ProtNLM"/>
    </source>
</evidence>
<comment type="caution">
    <text evidence="2">The sequence shown here is derived from an EMBL/GenBank/DDBJ whole genome shotgun (WGS) entry which is preliminary data.</text>
</comment>
<evidence type="ECO:0000313" key="3">
    <source>
        <dbReference type="Proteomes" id="UP000441772"/>
    </source>
</evidence>
<name>A0A6I1GFG8_9BIFI</name>
<keyword evidence="3" id="KW-1185">Reference proteome</keyword>
<evidence type="ECO:0000313" key="2">
    <source>
        <dbReference type="EMBL" id="KAB7790390.1"/>
    </source>
</evidence>
<sequence length="764" mass="80329">MRNKGLRGAAAAVIAVIAMVVSTVAVAPANAADSTCIASDQKSFDGCIEGGDSNIEVSSTIKFNTDDDLADLGIGSDTNQGYKEPAHYALKHSVTIRGIGSSAILRNVTFDVPSNITLTLGGTIVVDDVNLAGISLLKLVGINLGSFTLKNYDGISEAIKVSGGTLNLEDTAHVASGTNGAQKQQRAIAVTSNGSTVNLNSSGEYKRSVQSGIDLQINLESIPVVGILVKGLNAILGVLKINRNVDYPTVWGRDAAVYSEPGVNNATINISNGTYSNQKDSAALGKTYLNGAVSSSATVNIIGTGNVKISNTKIGNGVDSKHNGSSTTGTLNINNPYAQLDPAVETDEDAYKAATDSWALELRGGAKVNLVAGHINDTHSQHDTKKIIESESTARINILPTEKGEATIANRQYWIDQTKADKAGFSATVNPDAHVSGSAGVANDTTENDYQLWHSAATKKDDTLAQLQELVAKETSGSDPKAAPLSTSTYTKGTISASYPDVLGQAIYGREVISSGSKIGADTIFDAVNSGTAGTVVLYGQPWTDAYNPTDVPTQGDDLFAGWYTSQTKFGEEDAIQAKPYENAADSVNNPKHHKWDPTKDGFNGTYNDTIVVDTAKYSGTLYAHFVSKDTMAVKNYQTSAATNGKSDYVNVRLIAGVDSYNFSNALFTVTLDGKLLGTAKTTTAFDYITANGAKKTVEKSPYKGTDGYEADISQGDARYVTTAIVKNVKVGSKLAVTPKWTTLDGTVVTGEQVTFTVTADDAD</sequence>
<dbReference type="EMBL" id="WBVT01000013">
    <property type="protein sequence ID" value="KAB7790390.1"/>
    <property type="molecule type" value="Genomic_DNA"/>
</dbReference>
<feature type="chain" id="PRO_5026049928" description="Cell surface protein" evidence="1">
    <location>
        <begin position="32"/>
        <end position="764"/>
    </location>
</feature>
<proteinExistence type="predicted"/>
<dbReference type="AlphaFoldDB" id="A0A6I1GFG8"/>
<keyword evidence="1" id="KW-0732">Signal</keyword>
<evidence type="ECO:0000256" key="1">
    <source>
        <dbReference type="SAM" id="SignalP"/>
    </source>
</evidence>
<gene>
    <name evidence="2" type="ORF">F7D09_1076</name>
</gene>
<feature type="signal peptide" evidence="1">
    <location>
        <begin position="1"/>
        <end position="31"/>
    </location>
</feature>
<organism evidence="2 3">
    <name type="scientific">Bifidobacterium leontopitheci</name>
    <dbReference type="NCBI Taxonomy" id="2650774"/>
    <lineage>
        <taxon>Bacteria</taxon>
        <taxon>Bacillati</taxon>
        <taxon>Actinomycetota</taxon>
        <taxon>Actinomycetes</taxon>
        <taxon>Bifidobacteriales</taxon>
        <taxon>Bifidobacteriaceae</taxon>
        <taxon>Bifidobacterium</taxon>
    </lineage>
</organism>
<protein>
    <recommendedName>
        <fullName evidence="4">Cell surface protein</fullName>
    </recommendedName>
</protein>
<accession>A0A6I1GFG8</accession>
<dbReference type="Proteomes" id="UP000441772">
    <property type="component" value="Unassembled WGS sequence"/>
</dbReference>